<dbReference type="PROSITE" id="PS51892">
    <property type="entry name" value="SUBTILASE"/>
    <property type="match status" value="1"/>
</dbReference>
<organism evidence="9 10">
    <name type="scientific">Micromonospora radicis</name>
    <dbReference type="NCBI Taxonomy" id="1894971"/>
    <lineage>
        <taxon>Bacteria</taxon>
        <taxon>Bacillati</taxon>
        <taxon>Actinomycetota</taxon>
        <taxon>Actinomycetes</taxon>
        <taxon>Micromonosporales</taxon>
        <taxon>Micromonosporaceae</taxon>
        <taxon>Micromonospora</taxon>
    </lineage>
</organism>
<keyword evidence="10" id="KW-1185">Reference proteome</keyword>
<evidence type="ECO:0000259" key="8">
    <source>
        <dbReference type="Pfam" id="PF00082"/>
    </source>
</evidence>
<keyword evidence="6" id="KW-0812">Transmembrane</keyword>
<evidence type="ECO:0000256" key="5">
    <source>
        <dbReference type="PROSITE-ProRule" id="PRU01240"/>
    </source>
</evidence>
<comment type="caution">
    <text evidence="5">Lacks conserved residue(s) required for the propagation of feature annotation.</text>
</comment>
<dbReference type="InterPro" id="IPR015500">
    <property type="entry name" value="Peptidase_S8_subtilisin-rel"/>
</dbReference>
<gene>
    <name evidence="9" type="ORF">D2L64_20705</name>
</gene>
<keyword evidence="6" id="KW-1133">Transmembrane helix</keyword>
<evidence type="ECO:0000256" key="7">
    <source>
        <dbReference type="SAM" id="SignalP"/>
    </source>
</evidence>
<dbReference type="AlphaFoldDB" id="A0A418MR29"/>
<name>A0A418MR29_9ACTN</name>
<evidence type="ECO:0000256" key="3">
    <source>
        <dbReference type="ARBA" id="ARBA00022801"/>
    </source>
</evidence>
<accession>A0A418MR29</accession>
<dbReference type="GO" id="GO:0004252">
    <property type="term" value="F:serine-type endopeptidase activity"/>
    <property type="evidence" value="ECO:0007669"/>
    <property type="project" value="InterPro"/>
</dbReference>
<dbReference type="Gene3D" id="3.40.50.200">
    <property type="entry name" value="Peptidase S8/S53 domain"/>
    <property type="match status" value="1"/>
</dbReference>
<sequence>MPGRRRRSVAVAGAALGLVALGAPPAAADQPDPPTLPAATVGCVGPSPVPAGDRISWPLARLAPQQVWPLSRGSEVVVAVLDSGVSGATSGLTGAVLPGRDVVSGGRARADCLGRGSALAGIVAGRDGPGGTVFGMAPEATVLPVRVIDGQRRVTPKALADGIDAAVTGGADVVVLGTGVPADSPALRAAVTRATRADVLVVAPVNDRPSTVAGQPPQVWFPSAYPQVLAVGGIGVDGRASQPAAKEGGPDLLAPGVGAVVPGPVGSGVYTVDGSAVAAAYAAGAAALVRAYHPDLDAGRVRDRLLATAEHPPGVPVGTVDPYSAVAAIDPEAGARIVRQGVTPVVVPVAAPPDAARTRARLVTAGIVALTLLVAALHTVRRGRRRNHPDRSPS</sequence>
<dbReference type="PANTHER" id="PTHR43806:SF11">
    <property type="entry name" value="CEREVISIN-RELATED"/>
    <property type="match status" value="1"/>
</dbReference>
<keyword evidence="6" id="KW-0472">Membrane</keyword>
<keyword evidence="4" id="KW-0720">Serine protease</keyword>
<feature type="chain" id="PRO_5019323969" evidence="7">
    <location>
        <begin position="29"/>
        <end position="394"/>
    </location>
</feature>
<comment type="similarity">
    <text evidence="1 5">Belongs to the peptidase S8 family.</text>
</comment>
<reference evidence="9 10" key="1">
    <citation type="submission" date="2018-08" db="EMBL/GenBank/DDBJ databases">
        <title>Jishengella sp. nov., isolated from a root of Azadirachta indica A. Juss. var. siamensis Valenton.</title>
        <authorList>
            <person name="Kuncharoen N."/>
            <person name="Tanasupawat S."/>
            <person name="Kudo T."/>
            <person name="Ohkuma M."/>
        </authorList>
    </citation>
    <scope>NUCLEOTIDE SEQUENCE [LARGE SCALE GENOMIC DNA]</scope>
    <source>
        <strain evidence="9 10">AZ1-13</strain>
    </source>
</reference>
<evidence type="ECO:0000313" key="9">
    <source>
        <dbReference type="EMBL" id="RIV36058.1"/>
    </source>
</evidence>
<dbReference type="InterPro" id="IPR036852">
    <property type="entry name" value="Peptidase_S8/S53_dom_sf"/>
</dbReference>
<dbReference type="Pfam" id="PF00082">
    <property type="entry name" value="Peptidase_S8"/>
    <property type="match status" value="1"/>
</dbReference>
<dbReference type="InterPro" id="IPR006311">
    <property type="entry name" value="TAT_signal"/>
</dbReference>
<dbReference type="PANTHER" id="PTHR43806">
    <property type="entry name" value="PEPTIDASE S8"/>
    <property type="match status" value="1"/>
</dbReference>
<feature type="signal peptide" evidence="7">
    <location>
        <begin position="1"/>
        <end position="28"/>
    </location>
</feature>
<keyword evidence="2 9" id="KW-0645">Protease</keyword>
<dbReference type="SUPFAM" id="SSF52743">
    <property type="entry name" value="Subtilisin-like"/>
    <property type="match status" value="1"/>
</dbReference>
<dbReference type="EMBL" id="QXEC01000022">
    <property type="protein sequence ID" value="RIV36058.1"/>
    <property type="molecule type" value="Genomic_DNA"/>
</dbReference>
<evidence type="ECO:0000256" key="2">
    <source>
        <dbReference type="ARBA" id="ARBA00022670"/>
    </source>
</evidence>
<evidence type="ECO:0000313" key="10">
    <source>
        <dbReference type="Proteomes" id="UP000283832"/>
    </source>
</evidence>
<evidence type="ECO:0000256" key="1">
    <source>
        <dbReference type="ARBA" id="ARBA00011073"/>
    </source>
</evidence>
<protein>
    <submittedName>
        <fullName evidence="9">Type VII secretion-associated serine protease mycosin</fullName>
    </submittedName>
</protein>
<keyword evidence="3" id="KW-0378">Hydrolase</keyword>
<feature type="domain" description="Peptidase S8/S53" evidence="8">
    <location>
        <begin position="73"/>
        <end position="309"/>
    </location>
</feature>
<dbReference type="Proteomes" id="UP000283832">
    <property type="component" value="Unassembled WGS sequence"/>
</dbReference>
<evidence type="ECO:0000256" key="4">
    <source>
        <dbReference type="ARBA" id="ARBA00022825"/>
    </source>
</evidence>
<proteinExistence type="inferred from homology"/>
<dbReference type="GO" id="GO:0006508">
    <property type="term" value="P:proteolysis"/>
    <property type="evidence" value="ECO:0007669"/>
    <property type="project" value="UniProtKB-KW"/>
</dbReference>
<dbReference type="PRINTS" id="PR00723">
    <property type="entry name" value="SUBTILISIN"/>
</dbReference>
<comment type="caution">
    <text evidence="9">The sequence shown here is derived from an EMBL/GenBank/DDBJ whole genome shotgun (WGS) entry which is preliminary data.</text>
</comment>
<evidence type="ECO:0000256" key="6">
    <source>
        <dbReference type="SAM" id="Phobius"/>
    </source>
</evidence>
<feature type="transmembrane region" description="Helical" evidence="6">
    <location>
        <begin position="362"/>
        <end position="380"/>
    </location>
</feature>
<dbReference type="InterPro" id="IPR000209">
    <property type="entry name" value="Peptidase_S8/S53_dom"/>
</dbReference>
<dbReference type="InterPro" id="IPR050131">
    <property type="entry name" value="Peptidase_S8_subtilisin-like"/>
</dbReference>
<keyword evidence="7" id="KW-0732">Signal</keyword>
<dbReference type="PROSITE" id="PS51318">
    <property type="entry name" value="TAT"/>
    <property type="match status" value="1"/>
</dbReference>